<dbReference type="EMBL" id="JASNQZ010000015">
    <property type="protein sequence ID" value="KAL0946672.1"/>
    <property type="molecule type" value="Genomic_DNA"/>
</dbReference>
<feature type="region of interest" description="Disordered" evidence="1">
    <location>
        <begin position="864"/>
        <end position="883"/>
    </location>
</feature>
<organism evidence="2 3">
    <name type="scientific">Hohenbuehelia grisea</name>
    <dbReference type="NCBI Taxonomy" id="104357"/>
    <lineage>
        <taxon>Eukaryota</taxon>
        <taxon>Fungi</taxon>
        <taxon>Dikarya</taxon>
        <taxon>Basidiomycota</taxon>
        <taxon>Agaricomycotina</taxon>
        <taxon>Agaricomycetes</taxon>
        <taxon>Agaricomycetidae</taxon>
        <taxon>Agaricales</taxon>
        <taxon>Pleurotineae</taxon>
        <taxon>Pleurotaceae</taxon>
        <taxon>Hohenbuehelia</taxon>
    </lineage>
</organism>
<dbReference type="PANTHER" id="PTHR24216">
    <property type="entry name" value="PAXILLIN-RELATED"/>
    <property type="match status" value="1"/>
</dbReference>
<proteinExistence type="predicted"/>
<dbReference type="Proteomes" id="UP001556367">
    <property type="component" value="Unassembled WGS sequence"/>
</dbReference>
<name>A0ABR3ITQ8_9AGAR</name>
<sequence>MANEVGGTLILQAAQSDISPDILLPMTSSTLSTAPLQNPSSAIVHPVPPAFSNKVSSPTSMAGPMHVGMSVYMPPMDVAEPSSSTVTDLLVEYPPACDPFTSSEHDMITVSTGSAHSSVSPPLPQVPSPGLPPPFNVPQASSLASPLVPSLLPSTSQIMLSNTEAFPLGQDVSMTQPLSTLPTTLGDGSIPPSEPQAAASYVPPLFDTLENVLDSVIHTANSAKVACQNHQAAEASNNVNAIHKDMSVVSRLVNQLMSQLQTVSLSGDRKRCASAVESERMAKALKREPVEDGLLLNDGVITPDGPLQIAQPLPGPAGQSSLALTGGIVPLSAPSGSPPIIPFGAAPPFHVSHPSHSLAVSSIPSASTLAPVPVPPASAFTTIAPSSLSTALVAPPGHDEGAPLLQPSTIFPPGFGAPTAMAPLEYAPASIPSMEAPGLQFPQASPGRQAWSQTIPIPKHRHSLSAGSLNEAQPVPHVPPFIPHADGLIYPTMPVSPATSSVTSISPIGRMSRSGSISGQYTSPFGYPIGEHLEPTPSAWPEIARGAGPTSAPTVMTGWNLPPTEGSNGQPPSSRSGSASASAHPSPEDEDESEYESGDDGDDGDMDETESPNRSSHHLPLDGLLGQHSSSSDVPQEYLSEVNRIFFEFLNRICSDETAVDSKNDKIHQSLMPKKMLRLAESPDFRPFKFRIQAFTHAFLEELAAQGYPEEKIPMKKIRNYLWKQPLILRFNPDGKKAKSKGNHIWQVDAKKLDSTQWEFRPFVRNLAGKISAVAYCGLRWEYTPSVWDPQASWTHVPVQYSSPSLPPWLSWKDGVLSGVPPPDAQTCEITVIAKYVWDGQEGQLTRKFTVNIAPVSTIETSFSQSRRPSFGAEPQVPRRRSDSMVQQAVPRPVPPAVAAPEPAPAQTQVVRVLQTAAHRVAQERQHSQRTVPTHVDEVQDLVKQQHVLSRVASVIDAQASGQPGSAGARQLAAAAHSLVFQAAQTVLADKTSVSGMGPAVEQNNITISEVSNKTQGAVAQAVKLHGTTSKEFDVVITATNILKDGRPSPVSPSDDGQMSVSELPRPHTAGSLSSRSYPSPPVYNSFSAPPSTNVTP</sequence>
<reference evidence="3" key="1">
    <citation type="submission" date="2024-06" db="EMBL/GenBank/DDBJ databases">
        <title>Multi-omics analyses provide insights into the biosynthesis of the anticancer antibiotic pleurotin in Hohenbuehelia grisea.</title>
        <authorList>
            <person name="Weaver J.A."/>
            <person name="Alberti F."/>
        </authorList>
    </citation>
    <scope>NUCLEOTIDE SEQUENCE [LARGE SCALE GENOMIC DNA]</scope>
    <source>
        <strain evidence="3">T-177</strain>
    </source>
</reference>
<dbReference type="InterPro" id="IPR015919">
    <property type="entry name" value="Cadherin-like_sf"/>
</dbReference>
<evidence type="ECO:0000313" key="2">
    <source>
        <dbReference type="EMBL" id="KAL0946672.1"/>
    </source>
</evidence>
<keyword evidence="3" id="KW-1185">Reference proteome</keyword>
<accession>A0ABR3ITQ8</accession>
<evidence type="ECO:0000256" key="1">
    <source>
        <dbReference type="SAM" id="MobiDB-lite"/>
    </source>
</evidence>
<comment type="caution">
    <text evidence="2">The sequence shown here is derived from an EMBL/GenBank/DDBJ whole genome shotgun (WGS) entry which is preliminary data.</text>
</comment>
<protein>
    <submittedName>
        <fullName evidence="2">Uncharacterized protein</fullName>
    </submittedName>
</protein>
<feature type="compositionally biased region" description="Polar residues" evidence="1">
    <location>
        <begin position="1071"/>
        <end position="1097"/>
    </location>
</feature>
<evidence type="ECO:0000313" key="3">
    <source>
        <dbReference type="Proteomes" id="UP001556367"/>
    </source>
</evidence>
<feature type="region of interest" description="Disordered" evidence="1">
    <location>
        <begin position="1044"/>
        <end position="1097"/>
    </location>
</feature>
<gene>
    <name evidence="2" type="ORF">HGRIS_012861</name>
</gene>
<feature type="compositionally biased region" description="Low complexity" evidence="1">
    <location>
        <begin position="571"/>
        <end position="585"/>
    </location>
</feature>
<feature type="region of interest" description="Disordered" evidence="1">
    <location>
        <begin position="536"/>
        <end position="632"/>
    </location>
</feature>
<dbReference type="SUPFAM" id="SSF49313">
    <property type="entry name" value="Cadherin-like"/>
    <property type="match status" value="1"/>
</dbReference>
<feature type="compositionally biased region" description="Acidic residues" evidence="1">
    <location>
        <begin position="588"/>
        <end position="610"/>
    </location>
</feature>